<dbReference type="GO" id="GO:0047617">
    <property type="term" value="F:fatty acyl-CoA hydrolase activity"/>
    <property type="evidence" value="ECO:0007669"/>
    <property type="project" value="TreeGrafter"/>
</dbReference>
<gene>
    <name evidence="4" type="ORF">EPA93_13885</name>
</gene>
<dbReference type="Gene3D" id="3.10.129.10">
    <property type="entry name" value="Hotdog Thioesterase"/>
    <property type="match status" value="1"/>
</dbReference>
<name>A0A4P6JNZ9_KTERU</name>
<feature type="domain" description="Thioesterase" evidence="3">
    <location>
        <begin position="19"/>
        <end position="93"/>
    </location>
</feature>
<dbReference type="OrthoDB" id="129788at2"/>
<protein>
    <submittedName>
        <fullName evidence="4">Acyl-CoA thioesterase</fullName>
    </submittedName>
</protein>
<dbReference type="Proteomes" id="UP000290365">
    <property type="component" value="Chromosome"/>
</dbReference>
<evidence type="ECO:0000259" key="3">
    <source>
        <dbReference type="Pfam" id="PF03061"/>
    </source>
</evidence>
<evidence type="ECO:0000313" key="4">
    <source>
        <dbReference type="EMBL" id="QBD77034.1"/>
    </source>
</evidence>
<dbReference type="PANTHER" id="PTHR31793">
    <property type="entry name" value="4-HYDROXYBENZOYL-COA THIOESTERASE FAMILY MEMBER"/>
    <property type="match status" value="1"/>
</dbReference>
<dbReference type="EMBL" id="CP035758">
    <property type="protein sequence ID" value="QBD77034.1"/>
    <property type="molecule type" value="Genomic_DNA"/>
</dbReference>
<accession>A0A4P6JNZ9</accession>
<sequence>MPRVSIQVRVPFSDVDRTGRIHFTAMLRYMEVAEHELVRTLGFPRATSFADIEFPRVHVSCDYRRAVCYDDRLSVEARIAHVSHSSWRVAFTARLLQEVSKQEGEQALVEGEIAAEGEMTIVALDKLTERARALPDELRQALTSD</sequence>
<dbReference type="AlphaFoldDB" id="A0A4P6JNZ9"/>
<dbReference type="KEGG" id="kbs:EPA93_13885"/>
<reference evidence="4 5" key="1">
    <citation type="submission" date="2019-01" db="EMBL/GenBank/DDBJ databases">
        <title>Ktedonosporobacter rubrisoli SCAWS-G2.</title>
        <authorList>
            <person name="Huang Y."/>
            <person name="Yan B."/>
        </authorList>
    </citation>
    <scope>NUCLEOTIDE SEQUENCE [LARGE SCALE GENOMIC DNA]</scope>
    <source>
        <strain evidence="4 5">SCAWS-G2</strain>
    </source>
</reference>
<dbReference type="RefSeq" id="WP_129888098.1">
    <property type="nucleotide sequence ID" value="NZ_CP035758.1"/>
</dbReference>
<dbReference type="InterPro" id="IPR006683">
    <property type="entry name" value="Thioestr_dom"/>
</dbReference>
<dbReference type="SUPFAM" id="SSF54637">
    <property type="entry name" value="Thioesterase/thiol ester dehydrase-isomerase"/>
    <property type="match status" value="1"/>
</dbReference>
<evidence type="ECO:0000313" key="5">
    <source>
        <dbReference type="Proteomes" id="UP000290365"/>
    </source>
</evidence>
<dbReference type="Pfam" id="PF03061">
    <property type="entry name" value="4HBT"/>
    <property type="match status" value="1"/>
</dbReference>
<comment type="similarity">
    <text evidence="1">Belongs to the 4-hydroxybenzoyl-CoA thioesterase family.</text>
</comment>
<evidence type="ECO:0000256" key="2">
    <source>
        <dbReference type="ARBA" id="ARBA00022801"/>
    </source>
</evidence>
<dbReference type="InterPro" id="IPR029069">
    <property type="entry name" value="HotDog_dom_sf"/>
</dbReference>
<keyword evidence="2" id="KW-0378">Hydrolase</keyword>
<dbReference type="InterPro" id="IPR050563">
    <property type="entry name" value="4-hydroxybenzoyl-CoA_TE"/>
</dbReference>
<evidence type="ECO:0000256" key="1">
    <source>
        <dbReference type="ARBA" id="ARBA00005953"/>
    </source>
</evidence>
<dbReference type="PANTHER" id="PTHR31793:SF27">
    <property type="entry name" value="NOVEL THIOESTERASE SUPERFAMILY DOMAIN AND SAPOSIN A-TYPE DOMAIN CONTAINING PROTEIN (0610012H03RIK)"/>
    <property type="match status" value="1"/>
</dbReference>
<dbReference type="CDD" id="cd00586">
    <property type="entry name" value="4HBT"/>
    <property type="match status" value="1"/>
</dbReference>
<keyword evidence="5" id="KW-1185">Reference proteome</keyword>
<proteinExistence type="inferred from homology"/>
<organism evidence="4 5">
    <name type="scientific">Ktedonosporobacter rubrisoli</name>
    <dbReference type="NCBI Taxonomy" id="2509675"/>
    <lineage>
        <taxon>Bacteria</taxon>
        <taxon>Bacillati</taxon>
        <taxon>Chloroflexota</taxon>
        <taxon>Ktedonobacteria</taxon>
        <taxon>Ktedonobacterales</taxon>
        <taxon>Ktedonosporobacteraceae</taxon>
        <taxon>Ktedonosporobacter</taxon>
    </lineage>
</organism>